<comment type="caution">
    <text evidence="1">The sequence shown here is derived from an EMBL/GenBank/DDBJ whole genome shotgun (WGS) entry which is preliminary data.</text>
</comment>
<evidence type="ECO:0000313" key="1">
    <source>
        <dbReference type="EMBL" id="MBP2188380.1"/>
    </source>
</evidence>
<keyword evidence="2" id="KW-1185">Reference proteome</keyword>
<proteinExistence type="predicted"/>
<evidence type="ECO:0008006" key="3">
    <source>
        <dbReference type="Google" id="ProtNLM"/>
    </source>
</evidence>
<organism evidence="1 2">
    <name type="scientific">Nocardia goodfellowii</name>
    <dbReference type="NCBI Taxonomy" id="882446"/>
    <lineage>
        <taxon>Bacteria</taxon>
        <taxon>Bacillati</taxon>
        <taxon>Actinomycetota</taxon>
        <taxon>Actinomycetes</taxon>
        <taxon>Mycobacteriales</taxon>
        <taxon>Nocardiaceae</taxon>
        <taxon>Nocardia</taxon>
    </lineage>
</organism>
<reference evidence="1 2" key="1">
    <citation type="submission" date="2021-03" db="EMBL/GenBank/DDBJ databases">
        <title>Sequencing the genomes of 1000 actinobacteria strains.</title>
        <authorList>
            <person name="Klenk H.-P."/>
        </authorList>
    </citation>
    <scope>NUCLEOTIDE SEQUENCE [LARGE SCALE GENOMIC DNA]</scope>
    <source>
        <strain evidence="1 2">DSM 45516</strain>
    </source>
</reference>
<dbReference type="RefSeq" id="WP_209885607.1">
    <property type="nucleotide sequence ID" value="NZ_JAGGMR010000001.1"/>
</dbReference>
<dbReference type="EMBL" id="JAGGMR010000001">
    <property type="protein sequence ID" value="MBP2188380.1"/>
    <property type="molecule type" value="Genomic_DNA"/>
</dbReference>
<evidence type="ECO:0000313" key="2">
    <source>
        <dbReference type="Proteomes" id="UP001519325"/>
    </source>
</evidence>
<sequence>MTEVSLFRTGDLLNIVPPHAPTVLDGAPDNDVMVLEVLGGHLTWSVLSGQAIPAAVIDDPDSAQEWLWAVYGEPVALALAEYPGGRLTFPARPELPRLIAHAWRLGYAHWAARWWPASALDGIAALDPGLLEAEIAELTEQCEMIVDGADAGQPMTAPISANVAVRQSDYALAAGVDARGNVLMLDRGTGGWDWRGCPPGLLDASEQAVSWELARESGLTIARVSVVAAPGLTAPVPPHLRPRARIAEAAEIELELAGDAWVGQTVVAGEEPVTVDVYLPGIGIPDYEDRGGPEIRRRIREFAAARLHRAAAPGTDAFDAPLRAEIAAAASDSDF</sequence>
<dbReference type="Proteomes" id="UP001519325">
    <property type="component" value="Unassembled WGS sequence"/>
</dbReference>
<protein>
    <recommendedName>
        <fullName evidence="3">NUDIX hydrolase</fullName>
    </recommendedName>
</protein>
<name>A0ABS4Q9L7_9NOCA</name>
<gene>
    <name evidence="1" type="ORF">BJ987_001281</name>
</gene>
<accession>A0ABS4Q9L7</accession>